<proteinExistence type="predicted"/>
<feature type="transmembrane region" description="Helical" evidence="1">
    <location>
        <begin position="46"/>
        <end position="63"/>
    </location>
</feature>
<protein>
    <submittedName>
        <fullName evidence="2">Uncharacterized protein</fullName>
    </submittedName>
</protein>
<dbReference type="Proteomes" id="UP001206983">
    <property type="component" value="Unassembled WGS sequence"/>
</dbReference>
<comment type="caution">
    <text evidence="2">The sequence shown here is derived from an EMBL/GenBank/DDBJ whole genome shotgun (WGS) entry which is preliminary data.</text>
</comment>
<evidence type="ECO:0000256" key="1">
    <source>
        <dbReference type="SAM" id="Phobius"/>
    </source>
</evidence>
<accession>A0AAE3HCA4</accession>
<keyword evidence="1" id="KW-1133">Transmembrane helix</keyword>
<keyword evidence="3" id="KW-1185">Reference proteome</keyword>
<feature type="transmembrane region" description="Helical" evidence="1">
    <location>
        <begin position="75"/>
        <end position="97"/>
    </location>
</feature>
<reference evidence="2 3" key="1">
    <citation type="journal article" date="2011" name="Appl. Environ. Microbiol.">
        <title>Methanogenic archaea isolated from Taiwan's Chelungpu fault.</title>
        <authorList>
            <person name="Wu S.Y."/>
            <person name="Lai M.C."/>
        </authorList>
    </citation>
    <scope>NUCLEOTIDE SEQUENCE [LARGE SCALE GENOMIC DNA]</scope>
    <source>
        <strain evidence="2 3">St545Mb</strain>
    </source>
</reference>
<name>A0AAE3HCA4_9EURY</name>
<dbReference type="EMBL" id="JTEO01000006">
    <property type="protein sequence ID" value="MCQ6963479.1"/>
    <property type="molecule type" value="Genomic_DNA"/>
</dbReference>
<keyword evidence="1" id="KW-0812">Transmembrane</keyword>
<feature type="transmembrane region" description="Helical" evidence="1">
    <location>
        <begin position="12"/>
        <end position="34"/>
    </location>
</feature>
<keyword evidence="1" id="KW-0472">Membrane</keyword>
<evidence type="ECO:0000313" key="3">
    <source>
        <dbReference type="Proteomes" id="UP001206983"/>
    </source>
</evidence>
<evidence type="ECO:0000313" key="2">
    <source>
        <dbReference type="EMBL" id="MCQ6963479.1"/>
    </source>
</evidence>
<organism evidence="2 3">
    <name type="scientific">Methanolobus chelungpuianus</name>
    <dbReference type="NCBI Taxonomy" id="502115"/>
    <lineage>
        <taxon>Archaea</taxon>
        <taxon>Methanobacteriati</taxon>
        <taxon>Methanobacteriota</taxon>
        <taxon>Stenosarchaea group</taxon>
        <taxon>Methanomicrobia</taxon>
        <taxon>Methanosarcinales</taxon>
        <taxon>Methanosarcinaceae</taxon>
        <taxon>Methanolobus</taxon>
    </lineage>
</organism>
<gene>
    <name evidence="2" type="ORF">PV02_10235</name>
</gene>
<sequence length="103" mass="11610">MNLPTWRQKKITIVAGISVAILIIVFAILQMQSISIIMRPSPNNSTLVYVLSCILLTIIAFVCEKVNNKRFKVLANILWVILWALLMSGLIIAMINLDMLLEI</sequence>
<dbReference type="AlphaFoldDB" id="A0AAE3HCA4"/>